<dbReference type="Pfam" id="PF08544">
    <property type="entry name" value="GHMP_kinases_C"/>
    <property type="match status" value="1"/>
</dbReference>
<dbReference type="UniPathway" id="UPA00057">
    <property type="reaction ID" value="UER00098"/>
</dbReference>
<keyword evidence="8" id="KW-0418">Kinase</keyword>
<dbReference type="Gene3D" id="3.30.230.10">
    <property type="match status" value="1"/>
</dbReference>
<keyword evidence="4" id="KW-0963">Cytoplasm</keyword>
<evidence type="ECO:0000256" key="12">
    <source>
        <dbReference type="ARBA" id="ARBA00029438"/>
    </source>
</evidence>
<dbReference type="NCBIfam" id="TIGR00549">
    <property type="entry name" value="mevalon_kin"/>
    <property type="match status" value="1"/>
</dbReference>
<dbReference type="InterPro" id="IPR014721">
    <property type="entry name" value="Ribsml_uS5_D2-typ_fold_subgr"/>
</dbReference>
<comment type="pathway">
    <text evidence="12">Isoprenoid biosynthesis; isopentenyl diphosphate biosynthesis via mevalonate pathway; isopentenyl diphosphate from (R)-mevalonate: step 1/3.</text>
</comment>
<dbReference type="InterPro" id="IPR006204">
    <property type="entry name" value="GHMP_kinase_N_dom"/>
</dbReference>
<evidence type="ECO:0000313" key="16">
    <source>
        <dbReference type="EMBL" id="AHX39396.1"/>
    </source>
</evidence>
<comment type="subcellular location">
    <subcellularLocation>
        <location evidence="1">Cytoplasm</location>
    </subcellularLocation>
</comment>
<keyword evidence="10" id="KW-0460">Magnesium</keyword>
<dbReference type="Gene3D" id="3.30.70.890">
    <property type="entry name" value="GHMP kinase, C-terminal domain"/>
    <property type="match status" value="1"/>
</dbReference>
<feature type="compositionally biased region" description="Polar residues" evidence="13">
    <location>
        <begin position="116"/>
        <end position="128"/>
    </location>
</feature>
<evidence type="ECO:0000259" key="15">
    <source>
        <dbReference type="Pfam" id="PF08544"/>
    </source>
</evidence>
<evidence type="ECO:0000256" key="6">
    <source>
        <dbReference type="ARBA" id="ARBA00022679"/>
    </source>
</evidence>
<evidence type="ECO:0000256" key="7">
    <source>
        <dbReference type="ARBA" id="ARBA00022741"/>
    </source>
</evidence>
<dbReference type="InterPro" id="IPR036554">
    <property type="entry name" value="GHMP_kinase_C_sf"/>
</dbReference>
<keyword evidence="5" id="KW-0444">Lipid biosynthesis</keyword>
<reference evidence="16" key="1">
    <citation type="submission" date="2014-02" db="EMBL/GenBank/DDBJ databases">
        <title>Streptomyces sp. WT6 mevalonate pathway gene cluster, complete sequence.</title>
        <authorList>
            <person name="Wang T."/>
            <person name="Qin Z."/>
        </authorList>
    </citation>
    <scope>NUCLEOTIDE SEQUENCE</scope>
    <source>
        <strain evidence="16">WT6</strain>
    </source>
</reference>
<evidence type="ECO:0000256" key="13">
    <source>
        <dbReference type="SAM" id="MobiDB-lite"/>
    </source>
</evidence>
<evidence type="ECO:0000256" key="11">
    <source>
        <dbReference type="ARBA" id="ARBA00023098"/>
    </source>
</evidence>
<keyword evidence="6" id="KW-0808">Transferase</keyword>
<evidence type="ECO:0000256" key="4">
    <source>
        <dbReference type="ARBA" id="ARBA00022490"/>
    </source>
</evidence>
<dbReference type="GO" id="GO:0005829">
    <property type="term" value="C:cytosol"/>
    <property type="evidence" value="ECO:0007669"/>
    <property type="project" value="TreeGrafter"/>
</dbReference>
<dbReference type="EC" id="2.7.1.36" evidence="3"/>
<dbReference type="InterPro" id="IPR020568">
    <property type="entry name" value="Ribosomal_Su5_D2-typ_SF"/>
</dbReference>
<dbReference type="AlphaFoldDB" id="A0A023PZP1"/>
<dbReference type="PRINTS" id="PR00959">
    <property type="entry name" value="MEVGALKINASE"/>
</dbReference>
<accession>A0A023PZP1</accession>
<comment type="similarity">
    <text evidence="2">Belongs to the GHMP kinase family. Mevalonate kinase subfamily.</text>
</comment>
<dbReference type="InterPro" id="IPR006203">
    <property type="entry name" value="GHMP_knse_ATP-bd_CS"/>
</dbReference>
<feature type="region of interest" description="Disordered" evidence="13">
    <location>
        <begin position="109"/>
        <end position="130"/>
    </location>
</feature>
<evidence type="ECO:0000256" key="8">
    <source>
        <dbReference type="ARBA" id="ARBA00022777"/>
    </source>
</evidence>
<protein>
    <recommendedName>
        <fullName evidence="3">mevalonate kinase</fullName>
        <ecNumber evidence="3">2.7.1.36</ecNumber>
    </recommendedName>
</protein>
<evidence type="ECO:0000256" key="5">
    <source>
        <dbReference type="ARBA" id="ARBA00022516"/>
    </source>
</evidence>
<dbReference type="SUPFAM" id="SSF55060">
    <property type="entry name" value="GHMP Kinase, C-terminal domain"/>
    <property type="match status" value="1"/>
</dbReference>
<keyword evidence="7" id="KW-0547">Nucleotide-binding</keyword>
<evidence type="ECO:0000259" key="14">
    <source>
        <dbReference type="Pfam" id="PF00288"/>
    </source>
</evidence>
<keyword evidence="9" id="KW-0067">ATP-binding</keyword>
<dbReference type="SUPFAM" id="SSF54211">
    <property type="entry name" value="Ribosomal protein S5 domain 2-like"/>
    <property type="match status" value="1"/>
</dbReference>
<dbReference type="GO" id="GO:0005524">
    <property type="term" value="F:ATP binding"/>
    <property type="evidence" value="ECO:0007669"/>
    <property type="project" value="UniProtKB-KW"/>
</dbReference>
<dbReference type="GO" id="GO:0019287">
    <property type="term" value="P:isopentenyl diphosphate biosynthetic process, mevalonate pathway"/>
    <property type="evidence" value="ECO:0007669"/>
    <property type="project" value="UniProtKB-UniPathway"/>
</dbReference>
<evidence type="ECO:0000256" key="9">
    <source>
        <dbReference type="ARBA" id="ARBA00022840"/>
    </source>
</evidence>
<evidence type="ECO:0000256" key="10">
    <source>
        <dbReference type="ARBA" id="ARBA00022842"/>
    </source>
</evidence>
<dbReference type="EMBL" id="KJ411867">
    <property type="protein sequence ID" value="AHX39396.1"/>
    <property type="molecule type" value="Genomic_DNA"/>
</dbReference>
<gene>
    <name evidence="16" type="ORF">wt6.19c</name>
</gene>
<dbReference type="InterPro" id="IPR006205">
    <property type="entry name" value="Mev_gal_kin"/>
</dbReference>
<feature type="domain" description="GHMP kinase N-terminal" evidence="14">
    <location>
        <begin position="210"/>
        <end position="285"/>
    </location>
</feature>
<dbReference type="PANTHER" id="PTHR43290">
    <property type="entry name" value="MEVALONATE KINASE"/>
    <property type="match status" value="1"/>
</dbReference>
<dbReference type="PANTHER" id="PTHR43290:SF2">
    <property type="entry name" value="MEVALONATE KINASE"/>
    <property type="match status" value="1"/>
</dbReference>
<dbReference type="Pfam" id="PF00288">
    <property type="entry name" value="GHMP_kinases_N"/>
    <property type="match status" value="1"/>
</dbReference>
<dbReference type="InterPro" id="IPR013750">
    <property type="entry name" value="GHMP_kinase_C_dom"/>
</dbReference>
<sequence length="451" mass="46207">MAPRAGGMARSLARECSPSVASVTHLAVTACKNSYASIRCAGNGAQMMGHPVDGLDPVDPYSACGLLRNLYRSVRPAREVYAGASLSAVYGRAGTFDVSVDGRKVDQERGAPSVVSAGSGTSEVTATPNRPADLVGVGEAHGKVILLGEHAVVYGAPGVALSVPSAACRAEARFGPPASRGLVSFRLLAADSVRSATDVNVPAGLRVLVASCLRRAAADPPCGIGLTLHSAIPVGCGLGSSAAYARACAVAMGRLLELRLGPSDVFDLTQEAEQVSHGRSSGIDAHATGGRGLLMLDQGVVRAPEVSGQAWVVVADSGTSGSTREAVEMLRASFALNPVRRRSFLTRSRRLTAEGLDGLASGRPKQLGRALTGTHTLLMEQGLVNGPVRVLVDGALAAGALGAKMTGGGLGGCVLALAGTPAQAELLVRRLRRYGARRTWIAPLLQNGDSR</sequence>
<evidence type="ECO:0000256" key="3">
    <source>
        <dbReference type="ARBA" id="ARBA00012103"/>
    </source>
</evidence>
<keyword evidence="11" id="KW-0443">Lipid metabolism</keyword>
<name>A0A023PZP1_9ACTN</name>
<evidence type="ECO:0000256" key="2">
    <source>
        <dbReference type="ARBA" id="ARBA00006495"/>
    </source>
</evidence>
<proteinExistence type="inferred from homology"/>
<feature type="domain" description="GHMP kinase C-terminal" evidence="15">
    <location>
        <begin position="358"/>
        <end position="436"/>
    </location>
</feature>
<organism evidence="16">
    <name type="scientific">Streptomyces sp. WT6</name>
    <dbReference type="NCBI Taxonomy" id="1486372"/>
    <lineage>
        <taxon>Bacteria</taxon>
        <taxon>Bacillati</taxon>
        <taxon>Actinomycetota</taxon>
        <taxon>Actinomycetes</taxon>
        <taxon>Kitasatosporales</taxon>
        <taxon>Streptomycetaceae</taxon>
        <taxon>Streptomyces</taxon>
    </lineage>
</organism>
<dbReference type="PROSITE" id="PS00627">
    <property type="entry name" value="GHMP_KINASES_ATP"/>
    <property type="match status" value="1"/>
</dbReference>
<dbReference type="GO" id="GO:0004496">
    <property type="term" value="F:mevalonate kinase activity"/>
    <property type="evidence" value="ECO:0007669"/>
    <property type="project" value="UniProtKB-EC"/>
</dbReference>
<evidence type="ECO:0000256" key="1">
    <source>
        <dbReference type="ARBA" id="ARBA00004496"/>
    </source>
</evidence>
<dbReference type="PROSITE" id="PS51257">
    <property type="entry name" value="PROKAR_LIPOPROTEIN"/>
    <property type="match status" value="1"/>
</dbReference>